<evidence type="ECO:0000313" key="2">
    <source>
        <dbReference type="EMBL" id="OQR99306.1"/>
    </source>
</evidence>
<dbReference type="PANTHER" id="PTHR10826">
    <property type="entry name" value="COMPLEMENT COMPONENT 1"/>
    <property type="match status" value="1"/>
</dbReference>
<gene>
    <name evidence="2" type="ORF">ACHHYP_07104</name>
</gene>
<keyword evidence="3" id="KW-1185">Reference proteome</keyword>
<sequence length="223" mass="25152">MLARLSTRAFARAAAPMRAFSSADTALSSLLGRELAEEKANCFVGEELETLREKVLKNFKISDTPGNVGVTLRAKHANETIDINFNVQDVAEPEAGEYDDEEAEEEDAEYEGDEEDDVLPNIRFTARIVKNNQALIFDCVASSILTIDSVMHLEENADEVDNSVYHGPRFIDLENDVQEAFADYLNERHINDDLANFIMEYADLKEQKEYVAFLENVQKFTEA</sequence>
<evidence type="ECO:0000313" key="3">
    <source>
        <dbReference type="Proteomes" id="UP000243579"/>
    </source>
</evidence>
<dbReference type="OrthoDB" id="278212at2759"/>
<dbReference type="STRING" id="1202772.A0A1V9ZMU9"/>
<comment type="caution">
    <text evidence="2">The sequence shown here is derived from an EMBL/GenBank/DDBJ whole genome shotgun (WGS) entry which is preliminary data.</text>
</comment>
<dbReference type="AlphaFoldDB" id="A0A1V9ZMU9"/>
<reference evidence="2 3" key="1">
    <citation type="journal article" date="2014" name="Genome Biol. Evol.">
        <title>The secreted proteins of Achlya hypogyna and Thraustotheca clavata identify the ancestral oomycete secretome and reveal gene acquisitions by horizontal gene transfer.</title>
        <authorList>
            <person name="Misner I."/>
            <person name="Blouin N."/>
            <person name="Leonard G."/>
            <person name="Richards T.A."/>
            <person name="Lane C.E."/>
        </authorList>
    </citation>
    <scope>NUCLEOTIDE SEQUENCE [LARGE SCALE GENOMIC DNA]</scope>
    <source>
        <strain evidence="2 3">ATCC 48635</strain>
    </source>
</reference>
<dbReference type="SUPFAM" id="SSF54529">
    <property type="entry name" value="Mitochondrial glycoprotein MAM33-like"/>
    <property type="match status" value="1"/>
</dbReference>
<dbReference type="PANTHER" id="PTHR10826:SF1">
    <property type="entry name" value="COMPLEMENT COMPONENT 1 Q SUBCOMPONENT-BINDING PROTEIN, MITOCHONDRIAL"/>
    <property type="match status" value="1"/>
</dbReference>
<evidence type="ECO:0008006" key="4">
    <source>
        <dbReference type="Google" id="ProtNLM"/>
    </source>
</evidence>
<feature type="region of interest" description="Disordered" evidence="1">
    <location>
        <begin position="91"/>
        <end position="115"/>
    </location>
</feature>
<dbReference type="EMBL" id="JNBR01000072">
    <property type="protein sequence ID" value="OQR99306.1"/>
    <property type="molecule type" value="Genomic_DNA"/>
</dbReference>
<dbReference type="Gene3D" id="3.10.280.10">
    <property type="entry name" value="Mitochondrial glycoprotein"/>
    <property type="match status" value="1"/>
</dbReference>
<dbReference type="GO" id="GO:0005759">
    <property type="term" value="C:mitochondrial matrix"/>
    <property type="evidence" value="ECO:0007669"/>
    <property type="project" value="InterPro"/>
</dbReference>
<organism evidence="2 3">
    <name type="scientific">Achlya hypogyna</name>
    <name type="common">Oomycete</name>
    <name type="synonym">Protoachlya hypogyna</name>
    <dbReference type="NCBI Taxonomy" id="1202772"/>
    <lineage>
        <taxon>Eukaryota</taxon>
        <taxon>Sar</taxon>
        <taxon>Stramenopiles</taxon>
        <taxon>Oomycota</taxon>
        <taxon>Saprolegniomycetes</taxon>
        <taxon>Saprolegniales</taxon>
        <taxon>Achlyaceae</taxon>
        <taxon>Achlya</taxon>
    </lineage>
</organism>
<proteinExistence type="predicted"/>
<protein>
    <recommendedName>
        <fullName evidence="4">Mitochondrial glycoprotein</fullName>
    </recommendedName>
</protein>
<dbReference type="Proteomes" id="UP000243579">
    <property type="component" value="Unassembled WGS sequence"/>
</dbReference>
<dbReference type="InterPro" id="IPR003428">
    <property type="entry name" value="MAM33"/>
</dbReference>
<dbReference type="InterPro" id="IPR036561">
    <property type="entry name" value="MAM33_sf"/>
</dbReference>
<name>A0A1V9ZMU9_ACHHY</name>
<evidence type="ECO:0000256" key="1">
    <source>
        <dbReference type="SAM" id="MobiDB-lite"/>
    </source>
</evidence>
<dbReference type="Pfam" id="PF02330">
    <property type="entry name" value="MAM33"/>
    <property type="match status" value="1"/>
</dbReference>
<accession>A0A1V9ZMU9</accession>